<gene>
    <name evidence="5" type="ORF">ORI27_32660</name>
</gene>
<evidence type="ECO:0000256" key="1">
    <source>
        <dbReference type="ARBA" id="ARBA00008857"/>
    </source>
</evidence>
<dbReference type="PANTHER" id="PTHR30349:SF64">
    <property type="entry name" value="PROPHAGE INTEGRASE INTD-RELATED"/>
    <property type="match status" value="1"/>
</dbReference>
<evidence type="ECO:0000313" key="5">
    <source>
        <dbReference type="EMBL" id="MCX2941437.1"/>
    </source>
</evidence>
<dbReference type="InterPro" id="IPR050090">
    <property type="entry name" value="Tyrosine_recombinase_XerCD"/>
</dbReference>
<feature type="domain" description="Tyr recombinase" evidence="4">
    <location>
        <begin position="104"/>
        <end position="306"/>
    </location>
</feature>
<evidence type="ECO:0000313" key="6">
    <source>
        <dbReference type="Proteomes" id="UP001300745"/>
    </source>
</evidence>
<dbReference type="PANTHER" id="PTHR30349">
    <property type="entry name" value="PHAGE INTEGRASE-RELATED"/>
    <property type="match status" value="1"/>
</dbReference>
<proteinExistence type="inferred from homology"/>
<keyword evidence="2" id="KW-0238">DNA-binding</keyword>
<name>A0ABT3SRI5_9MYCO</name>
<dbReference type="Gene3D" id="1.10.150.130">
    <property type="match status" value="1"/>
</dbReference>
<accession>A0ABT3SRI5</accession>
<dbReference type="InterPro" id="IPR002104">
    <property type="entry name" value="Integrase_catalytic"/>
</dbReference>
<dbReference type="PROSITE" id="PS51898">
    <property type="entry name" value="TYR_RECOMBINASE"/>
    <property type="match status" value="1"/>
</dbReference>
<dbReference type="InterPro" id="IPR013762">
    <property type="entry name" value="Integrase-like_cat_sf"/>
</dbReference>
<reference evidence="5 6" key="1">
    <citation type="submission" date="2022-11" db="EMBL/GenBank/DDBJ databases">
        <title>Mycobacterium sp. nov.</title>
        <authorList>
            <person name="Papic B."/>
            <person name="Spicic S."/>
            <person name="Duvnjak S."/>
        </authorList>
    </citation>
    <scope>NUCLEOTIDE SEQUENCE [LARGE SCALE GENOMIC DNA]</scope>
    <source>
        <strain evidence="5 6">CVI_P4</strain>
    </source>
</reference>
<dbReference type="Pfam" id="PF00589">
    <property type="entry name" value="Phage_integrase"/>
    <property type="match status" value="1"/>
</dbReference>
<evidence type="ECO:0000256" key="3">
    <source>
        <dbReference type="ARBA" id="ARBA00023172"/>
    </source>
</evidence>
<comment type="similarity">
    <text evidence="1">Belongs to the 'phage' integrase family.</text>
</comment>
<dbReference type="InterPro" id="IPR011010">
    <property type="entry name" value="DNA_brk_join_enz"/>
</dbReference>
<sequence length="321" mass="36145">MTENLGCVVDQFLAHKRALGRRYDSEEAELQLLVRFTEEHHVDRLDQLTAALLDEFFASRPRSRPRSFNHLLGVVRGLLDWAVTYEMMQTSPLRTQRRRTTNARIPFVFDLAAASRLLDAAAALPDNERARQRGPTYRTIFALCYGLGLRAGEVCGLRLGDVDPQRDLLVVRGGKFGKTRLVPYGPRIGELIADHVARRGADGALEPDMPLFSFDGRRCVHPGTASQVFHHLMDTLDFTVPDGVSSPRLHDLRHSFAVGRLLRWYRDGLDPSTRLHHLATFLGHVDPASTAVYLTVTPGLLDEANQRFEAFTEPAWREAAR</sequence>
<dbReference type="Gene3D" id="1.10.443.10">
    <property type="entry name" value="Intergrase catalytic core"/>
    <property type="match status" value="1"/>
</dbReference>
<dbReference type="SUPFAM" id="SSF56349">
    <property type="entry name" value="DNA breaking-rejoining enzymes"/>
    <property type="match status" value="1"/>
</dbReference>
<dbReference type="RefSeq" id="WP_266001393.1">
    <property type="nucleotide sequence ID" value="NZ_JAPJDN010000086.1"/>
</dbReference>
<evidence type="ECO:0000256" key="2">
    <source>
        <dbReference type="ARBA" id="ARBA00023125"/>
    </source>
</evidence>
<keyword evidence="3" id="KW-0233">DNA recombination</keyword>
<dbReference type="InterPro" id="IPR010998">
    <property type="entry name" value="Integrase_recombinase_N"/>
</dbReference>
<dbReference type="EMBL" id="JAPJDO010000086">
    <property type="protein sequence ID" value="MCX2941437.1"/>
    <property type="molecule type" value="Genomic_DNA"/>
</dbReference>
<comment type="caution">
    <text evidence="5">The sequence shown here is derived from an EMBL/GenBank/DDBJ whole genome shotgun (WGS) entry which is preliminary data.</text>
</comment>
<protein>
    <submittedName>
        <fullName evidence="5">Tyrosine-type recombinase/integrase</fullName>
    </submittedName>
</protein>
<keyword evidence="6" id="KW-1185">Reference proteome</keyword>
<organism evidence="5 6">
    <name type="scientific">Mycobacterium pinniadriaticum</name>
    <dbReference type="NCBI Taxonomy" id="2994102"/>
    <lineage>
        <taxon>Bacteria</taxon>
        <taxon>Bacillati</taxon>
        <taxon>Actinomycetota</taxon>
        <taxon>Actinomycetes</taxon>
        <taxon>Mycobacteriales</taxon>
        <taxon>Mycobacteriaceae</taxon>
        <taxon>Mycobacterium</taxon>
    </lineage>
</organism>
<evidence type="ECO:0000259" key="4">
    <source>
        <dbReference type="PROSITE" id="PS51898"/>
    </source>
</evidence>
<dbReference type="Proteomes" id="UP001300745">
    <property type="component" value="Unassembled WGS sequence"/>
</dbReference>